<reference evidence="1 2" key="2">
    <citation type="journal article" date="2022" name="Mol. Ecol. Resour.">
        <title>The genomes of chicory, endive, great burdock and yacon provide insights into Asteraceae paleo-polyploidization history and plant inulin production.</title>
        <authorList>
            <person name="Fan W."/>
            <person name="Wang S."/>
            <person name="Wang H."/>
            <person name="Wang A."/>
            <person name="Jiang F."/>
            <person name="Liu H."/>
            <person name="Zhao H."/>
            <person name="Xu D."/>
            <person name="Zhang Y."/>
        </authorList>
    </citation>
    <scope>NUCLEOTIDE SEQUENCE [LARGE SCALE GENOMIC DNA]</scope>
    <source>
        <strain evidence="2">cv. Yunnan</strain>
        <tissue evidence="1">Leaves</tissue>
    </source>
</reference>
<dbReference type="Proteomes" id="UP001056120">
    <property type="component" value="Linkage Group LG24"/>
</dbReference>
<reference evidence="2" key="1">
    <citation type="journal article" date="2022" name="Mol. Ecol. Resour.">
        <title>The genomes of chicory, endive, great burdock and yacon provide insights into Asteraceae palaeo-polyploidization history and plant inulin production.</title>
        <authorList>
            <person name="Fan W."/>
            <person name="Wang S."/>
            <person name="Wang H."/>
            <person name="Wang A."/>
            <person name="Jiang F."/>
            <person name="Liu H."/>
            <person name="Zhao H."/>
            <person name="Xu D."/>
            <person name="Zhang Y."/>
        </authorList>
    </citation>
    <scope>NUCLEOTIDE SEQUENCE [LARGE SCALE GENOMIC DNA]</scope>
    <source>
        <strain evidence="2">cv. Yunnan</strain>
    </source>
</reference>
<gene>
    <name evidence="1" type="ORF">L1987_71220</name>
</gene>
<name>A0ACB9ASG6_9ASTR</name>
<accession>A0ACB9ASG6</accession>
<comment type="caution">
    <text evidence="1">The sequence shown here is derived from an EMBL/GenBank/DDBJ whole genome shotgun (WGS) entry which is preliminary data.</text>
</comment>
<evidence type="ECO:0000313" key="1">
    <source>
        <dbReference type="EMBL" id="KAI3712658.1"/>
    </source>
</evidence>
<keyword evidence="2" id="KW-1185">Reference proteome</keyword>
<sequence length="134" mass="15136">MVFGMIWLILHGSGIGRASIFVVGDRYGFSSLHLRHSTPIFRFRFKSTKGYTDPERGDGGNRRDMQICYLIHPKFGVGSSSQFVLIIAIVVYILLIQTQEEYYLSLRDDYLQSGYAGTRPKICGPGKGYADFII</sequence>
<protein>
    <submittedName>
        <fullName evidence="1">Uncharacterized protein</fullName>
    </submittedName>
</protein>
<evidence type="ECO:0000313" key="2">
    <source>
        <dbReference type="Proteomes" id="UP001056120"/>
    </source>
</evidence>
<organism evidence="1 2">
    <name type="scientific">Smallanthus sonchifolius</name>
    <dbReference type="NCBI Taxonomy" id="185202"/>
    <lineage>
        <taxon>Eukaryota</taxon>
        <taxon>Viridiplantae</taxon>
        <taxon>Streptophyta</taxon>
        <taxon>Embryophyta</taxon>
        <taxon>Tracheophyta</taxon>
        <taxon>Spermatophyta</taxon>
        <taxon>Magnoliopsida</taxon>
        <taxon>eudicotyledons</taxon>
        <taxon>Gunneridae</taxon>
        <taxon>Pentapetalae</taxon>
        <taxon>asterids</taxon>
        <taxon>campanulids</taxon>
        <taxon>Asterales</taxon>
        <taxon>Asteraceae</taxon>
        <taxon>Asteroideae</taxon>
        <taxon>Heliantheae alliance</taxon>
        <taxon>Millerieae</taxon>
        <taxon>Smallanthus</taxon>
    </lineage>
</organism>
<proteinExistence type="predicted"/>
<dbReference type="EMBL" id="CM042041">
    <property type="protein sequence ID" value="KAI3712658.1"/>
    <property type="molecule type" value="Genomic_DNA"/>
</dbReference>